<keyword evidence="5" id="KW-1003">Cell membrane</keyword>
<evidence type="ECO:0000256" key="2">
    <source>
        <dbReference type="ARBA" id="ARBA00004429"/>
    </source>
</evidence>
<feature type="domain" description="ABC transmembrane type-1" evidence="13">
    <location>
        <begin position="42"/>
        <end position="253"/>
    </location>
</feature>
<dbReference type="FunFam" id="1.10.3720.10:FF:000054">
    <property type="entry name" value="Molybdenum transport system permease"/>
    <property type="match status" value="1"/>
</dbReference>
<sequence length="258" mass="27232">MRPATSCASCAATGRAPSSTVSATPHLDTENPVFSPADIASLWVTLKLASVTTLILLLLGTPLAWWLARTRRRGKVVIEALVALPLVLPPTVLGFYLLVALGPHGPVGGLLAWLGGPSLVFSFTGLVIGSVIYSLPFVVQPLQASFSAIPAGLLDAAATLRAAPLDRFFSLVLPLARPGVLTAVVLGFAHTVGEFGVVLMIGGNIPGQTQVLSISIYDHVEALEYGQAHWLAGSLLAFSFLMLLLVYRFNRRFGLGRP</sequence>
<accession>A0A426QKE4</accession>
<dbReference type="AlphaFoldDB" id="A0A426QKE4"/>
<feature type="transmembrane region" description="Helical" evidence="11">
    <location>
        <begin position="47"/>
        <end position="68"/>
    </location>
</feature>
<organism evidence="14 15">
    <name type="scientific">Thiohalobacter thiocyanaticus</name>
    <dbReference type="NCBI Taxonomy" id="585455"/>
    <lineage>
        <taxon>Bacteria</taxon>
        <taxon>Pseudomonadati</taxon>
        <taxon>Pseudomonadota</taxon>
        <taxon>Gammaproteobacteria</taxon>
        <taxon>Thiohalobacterales</taxon>
        <taxon>Thiohalobacteraceae</taxon>
        <taxon>Thiohalobacter</taxon>
    </lineage>
</organism>
<comment type="function">
    <text evidence="1 12">Part of the binding-protein-dependent transport system for molybdenum; probably responsible for the translocation of the substrate across the membrane.</text>
</comment>
<keyword evidence="10 11" id="KW-0472">Membrane</keyword>
<evidence type="ECO:0000256" key="7">
    <source>
        <dbReference type="ARBA" id="ARBA00022519"/>
    </source>
</evidence>
<dbReference type="SUPFAM" id="SSF161098">
    <property type="entry name" value="MetI-like"/>
    <property type="match status" value="1"/>
</dbReference>
<evidence type="ECO:0000256" key="3">
    <source>
        <dbReference type="ARBA" id="ARBA00007069"/>
    </source>
</evidence>
<dbReference type="EMBL" id="QZMU01000001">
    <property type="protein sequence ID" value="RRQ22233.1"/>
    <property type="molecule type" value="Genomic_DNA"/>
</dbReference>
<dbReference type="InterPro" id="IPR035906">
    <property type="entry name" value="MetI-like_sf"/>
</dbReference>
<dbReference type="GO" id="GO:0005886">
    <property type="term" value="C:plasma membrane"/>
    <property type="evidence" value="ECO:0007669"/>
    <property type="project" value="UniProtKB-SubCell"/>
</dbReference>
<evidence type="ECO:0000256" key="5">
    <source>
        <dbReference type="ARBA" id="ARBA00022475"/>
    </source>
</evidence>
<comment type="caution">
    <text evidence="14">The sequence shown here is derived from an EMBL/GenBank/DDBJ whole genome shotgun (WGS) entry which is preliminary data.</text>
</comment>
<evidence type="ECO:0000256" key="9">
    <source>
        <dbReference type="ARBA" id="ARBA00022989"/>
    </source>
</evidence>
<name>A0A426QKE4_9GAMM</name>
<dbReference type="PROSITE" id="PS50928">
    <property type="entry name" value="ABC_TM1"/>
    <property type="match status" value="1"/>
</dbReference>
<evidence type="ECO:0000256" key="12">
    <source>
        <dbReference type="RuleBase" id="RU365097"/>
    </source>
</evidence>
<comment type="similarity">
    <text evidence="3 12">Belongs to the binding-protein-dependent transport system permease family. CysTW subfamily.</text>
</comment>
<dbReference type="Gene3D" id="1.10.3720.10">
    <property type="entry name" value="MetI-like"/>
    <property type="match status" value="1"/>
</dbReference>
<keyword evidence="7 12" id="KW-0997">Cell inner membrane</keyword>
<reference evidence="14 15" key="1">
    <citation type="journal article" date="2010" name="Int. J. Syst. Evol. Microbiol.">
        <title>Thiohalobacter thiocyanaticus gen. nov., sp. nov., a moderately halophilic, sulfur-oxidizing gammaproteobacterium from hypersaline lakes, that utilizes thiocyanate.</title>
        <authorList>
            <person name="Sorokin D.Y."/>
            <person name="Kovaleva O.L."/>
            <person name="Tourova T.P."/>
            <person name="Muyzer G."/>
        </authorList>
    </citation>
    <scope>NUCLEOTIDE SEQUENCE [LARGE SCALE GENOMIC DNA]</scope>
    <source>
        <strain evidence="14 15">Hrh1</strain>
    </source>
</reference>
<evidence type="ECO:0000256" key="1">
    <source>
        <dbReference type="ARBA" id="ARBA00002949"/>
    </source>
</evidence>
<evidence type="ECO:0000259" key="13">
    <source>
        <dbReference type="PROSITE" id="PS50928"/>
    </source>
</evidence>
<feature type="transmembrane region" description="Helical" evidence="11">
    <location>
        <begin position="228"/>
        <end position="247"/>
    </location>
</feature>
<dbReference type="PANTHER" id="PTHR30183:SF8">
    <property type="entry name" value="MOLYBDENUM TRANSPORT SYSTEM PERMEASE"/>
    <property type="match status" value="1"/>
</dbReference>
<protein>
    <recommendedName>
        <fullName evidence="12">Molybdenum transport system permease</fullName>
    </recommendedName>
</protein>
<dbReference type="NCBIfam" id="TIGR02141">
    <property type="entry name" value="modB_ABC"/>
    <property type="match status" value="1"/>
</dbReference>
<dbReference type="OrthoDB" id="9795403at2"/>
<feature type="transmembrane region" description="Helical" evidence="11">
    <location>
        <begin position="80"/>
        <end position="99"/>
    </location>
</feature>
<evidence type="ECO:0000256" key="11">
    <source>
        <dbReference type="RuleBase" id="RU363032"/>
    </source>
</evidence>
<dbReference type="Proteomes" id="UP000287798">
    <property type="component" value="Unassembled WGS sequence"/>
</dbReference>
<dbReference type="Pfam" id="PF00528">
    <property type="entry name" value="BPD_transp_1"/>
    <property type="match status" value="1"/>
</dbReference>
<evidence type="ECO:0000256" key="8">
    <source>
        <dbReference type="ARBA" id="ARBA00022692"/>
    </source>
</evidence>
<keyword evidence="15" id="KW-1185">Reference proteome</keyword>
<evidence type="ECO:0000313" key="14">
    <source>
        <dbReference type="EMBL" id="RRQ22233.1"/>
    </source>
</evidence>
<keyword evidence="6 12" id="KW-0500">Molybdenum</keyword>
<feature type="transmembrane region" description="Helical" evidence="11">
    <location>
        <begin position="168"/>
        <end position="189"/>
    </location>
</feature>
<evidence type="ECO:0000256" key="6">
    <source>
        <dbReference type="ARBA" id="ARBA00022505"/>
    </source>
</evidence>
<keyword evidence="9 11" id="KW-1133">Transmembrane helix</keyword>
<feature type="transmembrane region" description="Helical" evidence="11">
    <location>
        <begin position="119"/>
        <end position="139"/>
    </location>
</feature>
<dbReference type="PANTHER" id="PTHR30183">
    <property type="entry name" value="MOLYBDENUM TRANSPORT SYSTEM PERMEASE PROTEIN MODB"/>
    <property type="match status" value="1"/>
</dbReference>
<evidence type="ECO:0000313" key="15">
    <source>
        <dbReference type="Proteomes" id="UP000287798"/>
    </source>
</evidence>
<dbReference type="InterPro" id="IPR011867">
    <property type="entry name" value="ModB_ABC"/>
</dbReference>
<evidence type="ECO:0000256" key="4">
    <source>
        <dbReference type="ARBA" id="ARBA00022448"/>
    </source>
</evidence>
<keyword evidence="4 11" id="KW-0813">Transport</keyword>
<dbReference type="CDD" id="cd06261">
    <property type="entry name" value="TM_PBP2"/>
    <property type="match status" value="1"/>
</dbReference>
<keyword evidence="8 11" id="KW-0812">Transmembrane</keyword>
<gene>
    <name evidence="14" type="primary">modB</name>
    <name evidence="14" type="ORF">D6C00_09895</name>
</gene>
<comment type="subcellular location">
    <subcellularLocation>
        <location evidence="2 12">Cell inner membrane</location>
        <topology evidence="2 12">Multi-pass membrane protein</topology>
    </subcellularLocation>
    <subcellularLocation>
        <location evidence="11">Cell membrane</location>
        <topology evidence="11">Multi-pass membrane protein</topology>
    </subcellularLocation>
</comment>
<proteinExistence type="inferred from homology"/>
<dbReference type="InterPro" id="IPR000515">
    <property type="entry name" value="MetI-like"/>
</dbReference>
<dbReference type="GO" id="GO:0015098">
    <property type="term" value="F:molybdate ion transmembrane transporter activity"/>
    <property type="evidence" value="ECO:0007669"/>
    <property type="project" value="UniProtKB-UniRule"/>
</dbReference>
<evidence type="ECO:0000256" key="10">
    <source>
        <dbReference type="ARBA" id="ARBA00023136"/>
    </source>
</evidence>